<keyword evidence="3" id="KW-0067">ATP-binding</keyword>
<keyword evidence="3" id="KW-0547">Nucleotide-binding</keyword>
<keyword evidence="4" id="KW-1185">Reference proteome</keyword>
<dbReference type="GO" id="GO:0005524">
    <property type="term" value="F:ATP binding"/>
    <property type="evidence" value="ECO:0007669"/>
    <property type="project" value="UniProtKB-KW"/>
</dbReference>
<dbReference type="InterPro" id="IPR051396">
    <property type="entry name" value="Bact_Antivir_Def_Nuclease"/>
</dbReference>
<gene>
    <name evidence="3" type="ORF">J2X16_002361</name>
</gene>
<evidence type="ECO:0000313" key="3">
    <source>
        <dbReference type="EMBL" id="MDR7297014.1"/>
    </source>
</evidence>
<dbReference type="PANTHER" id="PTHR43581">
    <property type="entry name" value="ATP/GTP PHOSPHATASE"/>
    <property type="match status" value="1"/>
</dbReference>
<dbReference type="Pfam" id="PF14491">
    <property type="entry name" value="DUF4435"/>
    <property type="match status" value="1"/>
</dbReference>
<dbReference type="RefSeq" id="WP_310344757.1">
    <property type="nucleotide sequence ID" value="NZ_JAVDXQ010000003.1"/>
</dbReference>
<protein>
    <submittedName>
        <fullName evidence="3">Energy-coupling factor transporter ATP-binding protein EcfA2</fullName>
    </submittedName>
</protein>
<organism evidence="3 4">
    <name type="scientific">Pelomonas aquatica</name>
    <dbReference type="NCBI Taxonomy" id="431058"/>
    <lineage>
        <taxon>Bacteria</taxon>
        <taxon>Pseudomonadati</taxon>
        <taxon>Pseudomonadota</taxon>
        <taxon>Betaproteobacteria</taxon>
        <taxon>Burkholderiales</taxon>
        <taxon>Sphaerotilaceae</taxon>
        <taxon>Roseateles</taxon>
    </lineage>
</organism>
<dbReference type="InterPro" id="IPR003959">
    <property type="entry name" value="ATPase_AAA_core"/>
</dbReference>
<dbReference type="Proteomes" id="UP001180536">
    <property type="component" value="Unassembled WGS sequence"/>
</dbReference>
<dbReference type="EMBL" id="JAVDXQ010000003">
    <property type="protein sequence ID" value="MDR7297014.1"/>
    <property type="molecule type" value="Genomic_DNA"/>
</dbReference>
<dbReference type="InterPro" id="IPR027417">
    <property type="entry name" value="P-loop_NTPase"/>
</dbReference>
<evidence type="ECO:0000259" key="1">
    <source>
        <dbReference type="Pfam" id="PF13304"/>
    </source>
</evidence>
<evidence type="ECO:0000313" key="4">
    <source>
        <dbReference type="Proteomes" id="UP001180536"/>
    </source>
</evidence>
<dbReference type="PANTHER" id="PTHR43581:SF4">
    <property type="entry name" value="ATP_GTP PHOSPHATASE"/>
    <property type="match status" value="1"/>
</dbReference>
<dbReference type="SUPFAM" id="SSF52540">
    <property type="entry name" value="P-loop containing nucleoside triphosphate hydrolases"/>
    <property type="match status" value="1"/>
</dbReference>
<proteinExistence type="predicted"/>
<feature type="domain" description="DUF4435" evidence="2">
    <location>
        <begin position="289"/>
        <end position="422"/>
    </location>
</feature>
<evidence type="ECO:0000259" key="2">
    <source>
        <dbReference type="Pfam" id="PF14491"/>
    </source>
</evidence>
<dbReference type="Pfam" id="PF13304">
    <property type="entry name" value="AAA_21"/>
    <property type="match status" value="1"/>
</dbReference>
<name>A0ABU1Z8T3_9BURK</name>
<reference evidence="3 4" key="1">
    <citation type="submission" date="2023-07" db="EMBL/GenBank/DDBJ databases">
        <title>Sorghum-associated microbial communities from plants grown in Nebraska, USA.</title>
        <authorList>
            <person name="Schachtman D."/>
        </authorList>
    </citation>
    <scope>NUCLEOTIDE SEQUENCE [LARGE SCALE GENOMIC DNA]</scope>
    <source>
        <strain evidence="3 4">BE310</strain>
    </source>
</reference>
<accession>A0ABU1Z8T3</accession>
<sequence>MLTNYKLTLPTKDKRNVEIETSNSLLFVGANGAGKTRLGSWIEFSSPHASRVHRISAQKSLSMPDTSTPTAIDLAETDLLFGNPTHGRQNKQGYRWSGKPSVSLLSDFEKLMVYLFSDHTEESAKYLTASKATEQRVSPPTTKLDKVKKIWETILPHRKLIIGGLRIQTSFADNSSKIYNASEMSDGERVVFYLIGQCLAAPNDGIIVIDEPELHLHKSIQTPLWTEIERLRPDCLFIYLTHDVDFAAAKESSRKIWLKSFDGAVWDWESFNSDDNIPEDLLLEILGSRKPVVFVEGINGSYDSALYTAILKDFLVIPVGSCSQVIQSVKALKANAQLHHLQVFGVIDRDRRVPAEIQKLEQDSIFVLSVAEVENLFCTRDVLEIVSKRLARDPVTDFQTVSDTVFARLQGELETQISLRAASEIKFQLNAFDEKAKGEAALTAALQSLAGSINVSAIYSQTTAEFNSVISGKDFEGLLAIYNRKSLSAQVSAALGLANGSLPELVVRLAKGDCRDEISKSLKKYFGNFAPHMA</sequence>
<feature type="domain" description="ATPase AAA-type core" evidence="1">
    <location>
        <begin position="78"/>
        <end position="243"/>
    </location>
</feature>
<dbReference type="Gene3D" id="3.40.50.300">
    <property type="entry name" value="P-loop containing nucleotide triphosphate hydrolases"/>
    <property type="match status" value="1"/>
</dbReference>
<dbReference type="InterPro" id="IPR029492">
    <property type="entry name" value="DUF4435"/>
</dbReference>
<comment type="caution">
    <text evidence="3">The sequence shown here is derived from an EMBL/GenBank/DDBJ whole genome shotgun (WGS) entry which is preliminary data.</text>
</comment>